<name>A0A7K0EW11_9BACT</name>
<feature type="repeat" description="ANK" evidence="3">
    <location>
        <begin position="113"/>
        <end position="145"/>
    </location>
</feature>
<dbReference type="InterPro" id="IPR002110">
    <property type="entry name" value="Ankyrin_rpt"/>
</dbReference>
<protein>
    <recommendedName>
        <fullName evidence="6">Ankyrin repeat domain-containing protein</fullName>
    </recommendedName>
</protein>
<dbReference type="SUPFAM" id="SSF48403">
    <property type="entry name" value="Ankyrin repeat"/>
    <property type="match status" value="1"/>
</dbReference>
<dbReference type="Proteomes" id="UP000441754">
    <property type="component" value="Unassembled WGS sequence"/>
</dbReference>
<keyword evidence="1" id="KW-0677">Repeat</keyword>
<dbReference type="EMBL" id="WJXZ01000022">
    <property type="protein sequence ID" value="MRS65939.1"/>
    <property type="molecule type" value="Genomic_DNA"/>
</dbReference>
<dbReference type="SMART" id="SM00248">
    <property type="entry name" value="ANK"/>
    <property type="match status" value="4"/>
</dbReference>
<proteinExistence type="predicted"/>
<dbReference type="AlphaFoldDB" id="A0A7K0EW11"/>
<dbReference type="PROSITE" id="PS50297">
    <property type="entry name" value="ANK_REP_REGION"/>
    <property type="match status" value="1"/>
</dbReference>
<comment type="caution">
    <text evidence="4">The sequence shown here is derived from an EMBL/GenBank/DDBJ whole genome shotgun (WGS) entry which is preliminary data.</text>
</comment>
<keyword evidence="2 3" id="KW-0040">ANK repeat</keyword>
<accession>A0A7K0EW11</accession>
<dbReference type="InterPro" id="IPR050745">
    <property type="entry name" value="Multifunctional_regulatory"/>
</dbReference>
<evidence type="ECO:0000256" key="3">
    <source>
        <dbReference type="PROSITE-ProRule" id="PRU00023"/>
    </source>
</evidence>
<evidence type="ECO:0000256" key="1">
    <source>
        <dbReference type="ARBA" id="ARBA00022737"/>
    </source>
</evidence>
<sequence>MRDLINNNDLNGIRQALSAHPELANEGLPYDAQNPKKAHPLHRICDGVFAGHYTDEEAVEMAKLFLEYGARVDGDALVEKQDSPLVAAASLHADQVAILYIENGATINHPGCHGGTALHWAAWCGRPKVVKRLLAAGAEINRRCIDFEATPLFWAIHGLKHGGTNSLPDCLECVTLLRQSGADKTIPNGNGTAVADLLTDTDGELKEALR</sequence>
<dbReference type="Gene3D" id="1.25.40.20">
    <property type="entry name" value="Ankyrin repeat-containing domain"/>
    <property type="match status" value="1"/>
</dbReference>
<evidence type="ECO:0000256" key="2">
    <source>
        <dbReference type="ARBA" id="ARBA00023043"/>
    </source>
</evidence>
<evidence type="ECO:0000313" key="4">
    <source>
        <dbReference type="EMBL" id="MRS65939.1"/>
    </source>
</evidence>
<evidence type="ECO:0008006" key="6">
    <source>
        <dbReference type="Google" id="ProtNLM"/>
    </source>
</evidence>
<reference evidence="4 5" key="1">
    <citation type="journal article" date="2018" name="Antonie Van Leeuwenhoek">
        <title>Larkinella terrae sp. nov., isolated from soil on Jeju Island, South Korea.</title>
        <authorList>
            <person name="Ten L.N."/>
            <person name="Jeon J."/>
            <person name="Park S.J."/>
            <person name="Park S."/>
            <person name="Lee S.Y."/>
            <person name="Kim M.K."/>
            <person name="Jung H.Y."/>
        </authorList>
    </citation>
    <scope>NUCLEOTIDE SEQUENCE [LARGE SCALE GENOMIC DNA]</scope>
    <source>
        <strain evidence="4 5">KCTC 52001</strain>
    </source>
</reference>
<keyword evidence="5" id="KW-1185">Reference proteome</keyword>
<dbReference type="PANTHER" id="PTHR24189">
    <property type="entry name" value="MYOTROPHIN"/>
    <property type="match status" value="1"/>
</dbReference>
<dbReference type="PROSITE" id="PS50088">
    <property type="entry name" value="ANK_REPEAT"/>
    <property type="match status" value="1"/>
</dbReference>
<dbReference type="RefSeq" id="WP_154179433.1">
    <property type="nucleotide sequence ID" value="NZ_WJXZ01000022.1"/>
</dbReference>
<dbReference type="InterPro" id="IPR036770">
    <property type="entry name" value="Ankyrin_rpt-contain_sf"/>
</dbReference>
<evidence type="ECO:0000313" key="5">
    <source>
        <dbReference type="Proteomes" id="UP000441754"/>
    </source>
</evidence>
<organism evidence="4 5">
    <name type="scientific">Larkinella terrae</name>
    <dbReference type="NCBI Taxonomy" id="2025311"/>
    <lineage>
        <taxon>Bacteria</taxon>
        <taxon>Pseudomonadati</taxon>
        <taxon>Bacteroidota</taxon>
        <taxon>Cytophagia</taxon>
        <taxon>Cytophagales</taxon>
        <taxon>Spirosomataceae</taxon>
        <taxon>Larkinella</taxon>
    </lineage>
</organism>
<dbReference type="Pfam" id="PF12796">
    <property type="entry name" value="Ank_2"/>
    <property type="match status" value="1"/>
</dbReference>
<dbReference type="PANTHER" id="PTHR24189:SF50">
    <property type="entry name" value="ANKYRIN REPEAT AND SOCS BOX PROTEIN 2"/>
    <property type="match status" value="1"/>
</dbReference>
<gene>
    <name evidence="4" type="ORF">GJJ30_31940</name>
</gene>
<dbReference type="OrthoDB" id="407974at2"/>